<sequence length="166" mass="18712">METGLEGFEVESSLQHHLKKAIVERMRADSQREFRRWLHSRQETGLYVDTHFMDSAVGLSPRGVRELHRLSAPPHTNSLPGRGFHSTPASPTELSPVRGVLSPPILNRHHSDTLRSHEVESERSGVPYHRTTPLSVPGEEATPRPLRANRLSSIFSFPRPSESTTR</sequence>
<proteinExistence type="predicted"/>
<feature type="region of interest" description="Disordered" evidence="1">
    <location>
        <begin position="71"/>
        <end position="166"/>
    </location>
</feature>
<reference evidence="2 3" key="1">
    <citation type="journal article" date="2013" name="PLoS Genet.">
        <title>The genome and development-dependent transcriptomes of Pyronema confluens: a window into fungal evolution.</title>
        <authorList>
            <person name="Traeger S."/>
            <person name="Altegoer F."/>
            <person name="Freitag M."/>
            <person name="Gabaldon T."/>
            <person name="Kempken F."/>
            <person name="Kumar A."/>
            <person name="Marcet-Houben M."/>
            <person name="Poggeler S."/>
            <person name="Stajich J.E."/>
            <person name="Nowrousian M."/>
        </authorList>
    </citation>
    <scope>NUCLEOTIDE SEQUENCE [LARGE SCALE GENOMIC DNA]</scope>
    <source>
        <strain evidence="3">CBS 100304</strain>
        <tissue evidence="2">Vegetative mycelium</tissue>
    </source>
</reference>
<protein>
    <submittedName>
        <fullName evidence="2">Uncharacterized protein</fullName>
    </submittedName>
</protein>
<accession>U4L5X1</accession>
<dbReference type="OrthoDB" id="5364584at2759"/>
<evidence type="ECO:0000313" key="3">
    <source>
        <dbReference type="Proteomes" id="UP000018144"/>
    </source>
</evidence>
<name>U4L5X1_PYROM</name>
<keyword evidence="3" id="KW-1185">Reference proteome</keyword>
<feature type="compositionally biased region" description="Polar residues" evidence="1">
    <location>
        <begin position="150"/>
        <end position="166"/>
    </location>
</feature>
<dbReference type="AlphaFoldDB" id="U4L5X1"/>
<evidence type="ECO:0000256" key="1">
    <source>
        <dbReference type="SAM" id="MobiDB-lite"/>
    </source>
</evidence>
<dbReference type="Proteomes" id="UP000018144">
    <property type="component" value="Unassembled WGS sequence"/>
</dbReference>
<gene>
    <name evidence="2" type="ORF">PCON_12195</name>
</gene>
<evidence type="ECO:0000313" key="2">
    <source>
        <dbReference type="EMBL" id="CCX12601.1"/>
    </source>
</evidence>
<organism evidence="2 3">
    <name type="scientific">Pyronema omphalodes (strain CBS 100304)</name>
    <name type="common">Pyronema confluens</name>
    <dbReference type="NCBI Taxonomy" id="1076935"/>
    <lineage>
        <taxon>Eukaryota</taxon>
        <taxon>Fungi</taxon>
        <taxon>Dikarya</taxon>
        <taxon>Ascomycota</taxon>
        <taxon>Pezizomycotina</taxon>
        <taxon>Pezizomycetes</taxon>
        <taxon>Pezizales</taxon>
        <taxon>Pyronemataceae</taxon>
        <taxon>Pyronema</taxon>
    </lineage>
</organism>
<feature type="compositionally biased region" description="Basic and acidic residues" evidence="1">
    <location>
        <begin position="109"/>
        <end position="123"/>
    </location>
</feature>
<dbReference type="EMBL" id="HF935720">
    <property type="protein sequence ID" value="CCX12601.1"/>
    <property type="molecule type" value="Genomic_DNA"/>
</dbReference>